<accession>A0A090AME6</accession>
<comment type="subcellular location">
    <subcellularLocation>
        <location evidence="1">Cell membrane</location>
        <topology evidence="1">Multi-pass membrane protein</topology>
    </subcellularLocation>
</comment>
<dbReference type="HOGENOM" id="CLU_048072_3_1_6"/>
<proteinExistence type="predicted"/>
<dbReference type="InterPro" id="IPR022791">
    <property type="entry name" value="L-PG_synthase/AglD"/>
</dbReference>
<dbReference type="NCBIfam" id="TIGR00374">
    <property type="entry name" value="flippase-like domain"/>
    <property type="match status" value="1"/>
</dbReference>
<evidence type="ECO:0000256" key="5">
    <source>
        <dbReference type="ARBA" id="ARBA00023136"/>
    </source>
</evidence>
<dbReference type="KEGG" id="tig:THII_2835"/>
<keyword evidence="4 6" id="KW-1133">Transmembrane helix</keyword>
<evidence type="ECO:0000256" key="4">
    <source>
        <dbReference type="ARBA" id="ARBA00022989"/>
    </source>
</evidence>
<evidence type="ECO:0000313" key="8">
    <source>
        <dbReference type="Proteomes" id="UP000031623"/>
    </source>
</evidence>
<dbReference type="PANTHER" id="PTHR39087">
    <property type="entry name" value="UPF0104 MEMBRANE PROTEIN MJ1595"/>
    <property type="match status" value="1"/>
</dbReference>
<dbReference type="Pfam" id="PF03706">
    <property type="entry name" value="LPG_synthase_TM"/>
    <property type="match status" value="1"/>
</dbReference>
<protein>
    <recommendedName>
        <fullName evidence="9">Integral membrane protein</fullName>
    </recommendedName>
</protein>
<evidence type="ECO:0000256" key="3">
    <source>
        <dbReference type="ARBA" id="ARBA00022692"/>
    </source>
</evidence>
<keyword evidence="2" id="KW-1003">Cell membrane</keyword>
<keyword evidence="8" id="KW-1185">Reference proteome</keyword>
<dbReference type="AlphaFoldDB" id="A0A090AME6"/>
<dbReference type="Proteomes" id="UP000031623">
    <property type="component" value="Chromosome"/>
</dbReference>
<dbReference type="STRING" id="40754.THII_2835"/>
<feature type="transmembrane region" description="Helical" evidence="6">
    <location>
        <begin position="284"/>
        <end position="311"/>
    </location>
</feature>
<evidence type="ECO:0000256" key="6">
    <source>
        <dbReference type="SAM" id="Phobius"/>
    </source>
</evidence>
<feature type="transmembrane region" description="Helical" evidence="6">
    <location>
        <begin position="151"/>
        <end position="172"/>
    </location>
</feature>
<dbReference type="OrthoDB" id="9786506at2"/>
<keyword evidence="5 6" id="KW-0472">Membrane</keyword>
<dbReference type="PANTHER" id="PTHR39087:SF2">
    <property type="entry name" value="UPF0104 MEMBRANE PROTEIN MJ1595"/>
    <property type="match status" value="1"/>
</dbReference>
<name>A0A090AME6_9GAMM</name>
<feature type="transmembrane region" description="Helical" evidence="6">
    <location>
        <begin position="38"/>
        <end position="56"/>
    </location>
</feature>
<feature type="transmembrane region" description="Helical" evidence="6">
    <location>
        <begin position="232"/>
        <end position="253"/>
    </location>
</feature>
<feature type="transmembrane region" description="Helical" evidence="6">
    <location>
        <begin position="7"/>
        <end position="26"/>
    </location>
</feature>
<feature type="transmembrane region" description="Helical" evidence="6">
    <location>
        <begin position="208"/>
        <end position="226"/>
    </location>
</feature>
<reference evidence="7 8" key="1">
    <citation type="journal article" date="2014" name="ISME J.">
        <title>Ecophysiology of Thioploca ingrica as revealed by the complete genome sequence supplemented with proteomic evidence.</title>
        <authorList>
            <person name="Kojima H."/>
            <person name="Ogura Y."/>
            <person name="Yamamoto N."/>
            <person name="Togashi T."/>
            <person name="Mori H."/>
            <person name="Watanabe T."/>
            <person name="Nemoto F."/>
            <person name="Kurokawa K."/>
            <person name="Hayashi T."/>
            <person name="Fukui M."/>
        </authorList>
    </citation>
    <scope>NUCLEOTIDE SEQUENCE [LARGE SCALE GENOMIC DNA]</scope>
</reference>
<evidence type="ECO:0008006" key="9">
    <source>
        <dbReference type="Google" id="ProtNLM"/>
    </source>
</evidence>
<dbReference type="EMBL" id="AP014633">
    <property type="protein sequence ID" value="BAP57132.1"/>
    <property type="molecule type" value="Genomic_DNA"/>
</dbReference>
<organism evidence="7 8">
    <name type="scientific">Thioploca ingrica</name>
    <dbReference type="NCBI Taxonomy" id="40754"/>
    <lineage>
        <taxon>Bacteria</taxon>
        <taxon>Pseudomonadati</taxon>
        <taxon>Pseudomonadota</taxon>
        <taxon>Gammaproteobacteria</taxon>
        <taxon>Thiotrichales</taxon>
        <taxon>Thiotrichaceae</taxon>
        <taxon>Thioploca</taxon>
    </lineage>
</organism>
<evidence type="ECO:0000256" key="1">
    <source>
        <dbReference type="ARBA" id="ARBA00004651"/>
    </source>
</evidence>
<keyword evidence="3 6" id="KW-0812">Transmembrane</keyword>
<dbReference type="GO" id="GO:0005886">
    <property type="term" value="C:plasma membrane"/>
    <property type="evidence" value="ECO:0007669"/>
    <property type="project" value="UniProtKB-SubCell"/>
</dbReference>
<evidence type="ECO:0000256" key="2">
    <source>
        <dbReference type="ARBA" id="ARBA00022475"/>
    </source>
</evidence>
<feature type="transmembrane region" description="Helical" evidence="6">
    <location>
        <begin position="122"/>
        <end position="139"/>
    </location>
</feature>
<evidence type="ECO:0000313" key="7">
    <source>
        <dbReference type="EMBL" id="BAP57132.1"/>
    </source>
</evidence>
<sequence>MNTKRILIILGTLLSIVLLITVFSRLDWETFFKTFQTIHLPGILLAAVIIMINIALRSLRWNLVARIPITHFKHFWQAANIGYLGNMIYPARAGEVLKIIAIHHFVPLKLGKAVTSAVLDRVFDMITVGIFTLLVLWIHSQKVDPNLGRSVIGVFILATLVLTLLIIYANALQVRIQRRSFQDKWQWLQEWLLHAVEGVQALRQTSHLFLILLLTSLVFMFDYFWAWQVMLALGWSLPFEAAVTVGVFILLSVSLPSAPGFIGIYQVACVLALKLYGIDESVAVAYSIVMQLLSFLIMGIQGTLVTVYCGFNLSQERQQDLSHLPE</sequence>
<gene>
    <name evidence="7" type="ORF">THII_2835</name>
</gene>